<dbReference type="PROSITE" id="PS00888">
    <property type="entry name" value="CNMP_BINDING_1"/>
    <property type="match status" value="1"/>
</dbReference>
<evidence type="ECO:0000256" key="1">
    <source>
        <dbReference type="ARBA" id="ARBA00004141"/>
    </source>
</evidence>
<evidence type="ECO:0000256" key="3">
    <source>
        <dbReference type="ARBA" id="ARBA00022692"/>
    </source>
</evidence>
<evidence type="ECO:0000256" key="9">
    <source>
        <dbReference type="SAM" id="Coils"/>
    </source>
</evidence>
<dbReference type="OrthoDB" id="421831at2759"/>
<keyword evidence="6" id="KW-0472">Membrane</keyword>
<feature type="domain" description="Cyclic nucleotide-binding" evidence="11">
    <location>
        <begin position="101"/>
        <end position="190"/>
    </location>
</feature>
<accession>A0A8J8NEJ6</accession>
<dbReference type="GO" id="GO:0005221">
    <property type="term" value="F:intracellularly cyclic nucleotide-activated monoatomic cation channel activity"/>
    <property type="evidence" value="ECO:0007669"/>
    <property type="project" value="InterPro"/>
</dbReference>
<evidence type="ECO:0000256" key="6">
    <source>
        <dbReference type="ARBA" id="ARBA00023136"/>
    </source>
</evidence>
<feature type="coiled-coil region" evidence="9">
    <location>
        <begin position="514"/>
        <end position="541"/>
    </location>
</feature>
<comment type="caution">
    <text evidence="12">The sequence shown here is derived from an EMBL/GenBank/DDBJ whole genome shotgun (WGS) entry which is preliminary data.</text>
</comment>
<feature type="compositionally biased region" description="Polar residues" evidence="10">
    <location>
        <begin position="380"/>
        <end position="397"/>
    </location>
</feature>
<proteinExistence type="predicted"/>
<feature type="region of interest" description="Disordered" evidence="10">
    <location>
        <begin position="373"/>
        <end position="398"/>
    </location>
</feature>
<dbReference type="SMART" id="SM00100">
    <property type="entry name" value="cNMP"/>
    <property type="match status" value="1"/>
</dbReference>
<dbReference type="InterPro" id="IPR018488">
    <property type="entry name" value="cNMP-bd_CS"/>
</dbReference>
<feature type="region of interest" description="Disordered" evidence="10">
    <location>
        <begin position="307"/>
        <end position="327"/>
    </location>
</feature>
<dbReference type="PANTHER" id="PTHR45638:SF11">
    <property type="entry name" value="CYCLIC NUCLEOTIDE-GATED CATION CHANNEL SUBUNIT A"/>
    <property type="match status" value="1"/>
</dbReference>
<keyword evidence="2" id="KW-0813">Transport</keyword>
<keyword evidence="3" id="KW-0812">Transmembrane</keyword>
<keyword evidence="8" id="KW-0407">Ion channel</keyword>
<evidence type="ECO:0000256" key="10">
    <source>
        <dbReference type="SAM" id="MobiDB-lite"/>
    </source>
</evidence>
<dbReference type="Proteomes" id="UP000785679">
    <property type="component" value="Unassembled WGS sequence"/>
</dbReference>
<dbReference type="Pfam" id="PF00027">
    <property type="entry name" value="cNMP_binding"/>
    <property type="match status" value="1"/>
</dbReference>
<dbReference type="PROSITE" id="PS00889">
    <property type="entry name" value="CNMP_BINDING_2"/>
    <property type="match status" value="1"/>
</dbReference>
<evidence type="ECO:0000256" key="7">
    <source>
        <dbReference type="ARBA" id="ARBA00023286"/>
    </source>
</evidence>
<dbReference type="PANTHER" id="PTHR45638">
    <property type="entry name" value="CYCLIC NUCLEOTIDE-GATED CATION CHANNEL SUBUNIT A"/>
    <property type="match status" value="1"/>
</dbReference>
<dbReference type="Gene3D" id="2.60.120.10">
    <property type="entry name" value="Jelly Rolls"/>
    <property type="match status" value="1"/>
</dbReference>
<gene>
    <name evidence="12" type="ORF">FGO68_gene3598</name>
</gene>
<keyword evidence="4" id="KW-1133">Transmembrane helix</keyword>
<protein>
    <recommendedName>
        <fullName evidence="11">Cyclic nucleotide-binding domain-containing protein</fullName>
    </recommendedName>
</protein>
<reference evidence="12" key="1">
    <citation type="submission" date="2019-06" db="EMBL/GenBank/DDBJ databases">
        <authorList>
            <person name="Zheng W."/>
        </authorList>
    </citation>
    <scope>NUCLEOTIDE SEQUENCE</scope>
    <source>
        <strain evidence="12">QDHG01</strain>
    </source>
</reference>
<evidence type="ECO:0000256" key="5">
    <source>
        <dbReference type="ARBA" id="ARBA00023065"/>
    </source>
</evidence>
<dbReference type="InterPro" id="IPR018490">
    <property type="entry name" value="cNMP-bd_dom_sf"/>
</dbReference>
<dbReference type="PROSITE" id="PS50042">
    <property type="entry name" value="CNMP_BINDING_3"/>
    <property type="match status" value="1"/>
</dbReference>
<dbReference type="InterPro" id="IPR050866">
    <property type="entry name" value="CNG_cation_channel"/>
</dbReference>
<dbReference type="EMBL" id="RRYP01019098">
    <property type="protein sequence ID" value="TNV73363.1"/>
    <property type="molecule type" value="Genomic_DNA"/>
</dbReference>
<evidence type="ECO:0000256" key="2">
    <source>
        <dbReference type="ARBA" id="ARBA00022448"/>
    </source>
</evidence>
<dbReference type="CDD" id="cd00038">
    <property type="entry name" value="CAP_ED"/>
    <property type="match status" value="1"/>
</dbReference>
<dbReference type="InterPro" id="IPR000595">
    <property type="entry name" value="cNMP-bd_dom"/>
</dbReference>
<organism evidence="12 13">
    <name type="scientific">Halteria grandinella</name>
    <dbReference type="NCBI Taxonomy" id="5974"/>
    <lineage>
        <taxon>Eukaryota</taxon>
        <taxon>Sar</taxon>
        <taxon>Alveolata</taxon>
        <taxon>Ciliophora</taxon>
        <taxon>Intramacronucleata</taxon>
        <taxon>Spirotrichea</taxon>
        <taxon>Stichotrichia</taxon>
        <taxon>Sporadotrichida</taxon>
        <taxon>Halteriidae</taxon>
        <taxon>Halteria</taxon>
    </lineage>
</organism>
<sequence length="611" mass="70601">MIADLQMHIFASSEFQHHLQKIKEVEVFLQSLGIVGETRTQIEQFHQFNFHIKNGRQLINAPELNEHLLPQSIVKDIMYMQYKDVLQPVFKDYKSDNLIIELAFVITYKIFMPKDFIVLKGEEGDEMYFIIEGQVQVLDGDKSTILATMKEGMSFGEIALFMQIKRTANVQAKTLCVISILTKKDLDRIMLNFPSLRLMFQLKAEKTFQSQREIRDKKSQLALHREQDSIEGSFEQIIHFASNEVTNYSQNKQREEIASDNNNQERNVVIEVENLSVESSFVSDLSLSVKDPTPPVEDSLLHQIAQPSRLFEQQKTRNSGFPFIGADRSSIENENRIGKDSRQFEQFEELLQQHILDDSTEKRVTTLYLQNELQVRHPQESNPSKQELSSPRNNRGNNLVEFDHMLSNDLKQMKSPQLTEENEVLAFETKGRALLDSQPQIILEFSDKEEQKSSDLIDIQQNRSALLEDSFPRHRNDMLLQTPRSRTRFQDAHVTHSSLNETNKDGGDHSTSRISTQQNDIELYNQAVEDAKNQQNTHANQKAKPLNLEQPSEEERKTLIMFKQAMETYGLQDAKANQLENKYTSVRMKNGDKPARRLSQIQVVGSVLRLD</sequence>
<dbReference type="GO" id="GO:0016020">
    <property type="term" value="C:membrane"/>
    <property type="evidence" value="ECO:0007669"/>
    <property type="project" value="UniProtKB-SubCell"/>
</dbReference>
<keyword evidence="7" id="KW-1071">Ligand-gated ion channel</keyword>
<dbReference type="SUPFAM" id="SSF51206">
    <property type="entry name" value="cAMP-binding domain-like"/>
    <property type="match status" value="1"/>
</dbReference>
<keyword evidence="9" id="KW-0175">Coiled coil</keyword>
<name>A0A8J8NEJ6_HALGN</name>
<comment type="subcellular location">
    <subcellularLocation>
        <location evidence="1">Membrane</location>
        <topology evidence="1">Multi-pass membrane protein</topology>
    </subcellularLocation>
</comment>
<keyword evidence="5" id="KW-0406">Ion transport</keyword>
<evidence type="ECO:0000256" key="8">
    <source>
        <dbReference type="ARBA" id="ARBA00023303"/>
    </source>
</evidence>
<evidence type="ECO:0000259" key="11">
    <source>
        <dbReference type="PROSITE" id="PS50042"/>
    </source>
</evidence>
<evidence type="ECO:0000313" key="12">
    <source>
        <dbReference type="EMBL" id="TNV73363.1"/>
    </source>
</evidence>
<dbReference type="InterPro" id="IPR014710">
    <property type="entry name" value="RmlC-like_jellyroll"/>
</dbReference>
<evidence type="ECO:0000256" key="4">
    <source>
        <dbReference type="ARBA" id="ARBA00022989"/>
    </source>
</evidence>
<keyword evidence="13" id="KW-1185">Reference proteome</keyword>
<dbReference type="AlphaFoldDB" id="A0A8J8NEJ6"/>
<evidence type="ECO:0000313" key="13">
    <source>
        <dbReference type="Proteomes" id="UP000785679"/>
    </source>
</evidence>
<dbReference type="GO" id="GO:0044877">
    <property type="term" value="F:protein-containing complex binding"/>
    <property type="evidence" value="ECO:0007669"/>
    <property type="project" value="TreeGrafter"/>
</dbReference>